<dbReference type="InterPro" id="IPR001810">
    <property type="entry name" value="F-box_dom"/>
</dbReference>
<dbReference type="EMBL" id="BTRK01000005">
    <property type="protein sequence ID" value="GMR52549.1"/>
    <property type="molecule type" value="Genomic_DNA"/>
</dbReference>
<evidence type="ECO:0000313" key="3">
    <source>
        <dbReference type="Proteomes" id="UP001328107"/>
    </source>
</evidence>
<proteinExistence type="predicted"/>
<evidence type="ECO:0000259" key="1">
    <source>
        <dbReference type="PROSITE" id="PS50181"/>
    </source>
</evidence>
<reference evidence="3" key="1">
    <citation type="submission" date="2022-10" db="EMBL/GenBank/DDBJ databases">
        <title>Genome assembly of Pristionchus species.</title>
        <authorList>
            <person name="Yoshida K."/>
            <person name="Sommer R.J."/>
        </authorList>
    </citation>
    <scope>NUCLEOTIDE SEQUENCE [LARGE SCALE GENOMIC DNA]</scope>
    <source>
        <strain evidence="3">RS5460</strain>
    </source>
</reference>
<dbReference type="PROSITE" id="PS50181">
    <property type="entry name" value="FBOX"/>
    <property type="match status" value="1"/>
</dbReference>
<evidence type="ECO:0000313" key="2">
    <source>
        <dbReference type="EMBL" id="GMR52549.1"/>
    </source>
</evidence>
<comment type="caution">
    <text evidence="2">The sequence shown here is derived from an EMBL/GenBank/DDBJ whole genome shotgun (WGS) entry which is preliminary data.</text>
</comment>
<accession>A0AAN5CXL7</accession>
<organism evidence="2 3">
    <name type="scientific">Pristionchus mayeri</name>
    <dbReference type="NCBI Taxonomy" id="1317129"/>
    <lineage>
        <taxon>Eukaryota</taxon>
        <taxon>Metazoa</taxon>
        <taxon>Ecdysozoa</taxon>
        <taxon>Nematoda</taxon>
        <taxon>Chromadorea</taxon>
        <taxon>Rhabditida</taxon>
        <taxon>Rhabditina</taxon>
        <taxon>Diplogasteromorpha</taxon>
        <taxon>Diplogasteroidea</taxon>
        <taxon>Neodiplogasteridae</taxon>
        <taxon>Pristionchus</taxon>
    </lineage>
</organism>
<feature type="domain" description="F-box" evidence="1">
    <location>
        <begin position="7"/>
        <end position="57"/>
    </location>
</feature>
<keyword evidence="3" id="KW-1185">Reference proteome</keyword>
<name>A0AAN5CXL7_9BILA</name>
<dbReference type="Proteomes" id="UP001328107">
    <property type="component" value="Unassembled WGS sequence"/>
</dbReference>
<gene>
    <name evidence="2" type="ORF">PMAYCL1PPCAC_22744</name>
</gene>
<protein>
    <recommendedName>
        <fullName evidence="1">F-box domain-containing protein</fullName>
    </recommendedName>
</protein>
<dbReference type="AlphaFoldDB" id="A0AAN5CXL7"/>
<sequence length="261" mass="29915">MTAEEDAPNLNNLPMDIIRHILSYFKKTGFLYIDNLRLISPRWNAAVSEYLNDREKLPVIERIDWTGDPLSNSSTDYTTSGPSTFKFSFSDYEEEFSYTNEEKAMRRVAVLINRCSRIESLELSKEQLNNNEIRTAITGLPIDEFSITGWPWRELCSQALILNFLRYGGQVRRLIFPSTAIECSLYLVNHCPTFFNEVVGLVDEVEISATGYPMPNCWHLERNDLNQTGTVAASYSTEEHKDGKVTYRLVITEFGKLSTHA</sequence>